<gene>
    <name evidence="2" type="ORF">TGAM01_v203213</name>
</gene>
<name>A0A2P4ZUW0_9HYPO</name>
<dbReference type="RefSeq" id="XP_018662769.1">
    <property type="nucleotide sequence ID" value="XM_018804031.1"/>
</dbReference>
<keyword evidence="1" id="KW-1133">Transmembrane helix</keyword>
<keyword evidence="1" id="KW-0812">Transmembrane</keyword>
<keyword evidence="1" id="KW-0472">Membrane</keyword>
<keyword evidence="3" id="KW-1185">Reference proteome</keyword>
<dbReference type="Proteomes" id="UP000054821">
    <property type="component" value="Unassembled WGS sequence"/>
</dbReference>
<evidence type="ECO:0000313" key="3">
    <source>
        <dbReference type="Proteomes" id="UP000054821"/>
    </source>
</evidence>
<organism evidence="2 3">
    <name type="scientific">Trichoderma gamsii</name>
    <dbReference type="NCBI Taxonomy" id="398673"/>
    <lineage>
        <taxon>Eukaryota</taxon>
        <taxon>Fungi</taxon>
        <taxon>Dikarya</taxon>
        <taxon>Ascomycota</taxon>
        <taxon>Pezizomycotina</taxon>
        <taxon>Sordariomycetes</taxon>
        <taxon>Hypocreomycetidae</taxon>
        <taxon>Hypocreales</taxon>
        <taxon>Hypocreaceae</taxon>
        <taxon>Trichoderma</taxon>
    </lineage>
</organism>
<feature type="transmembrane region" description="Helical" evidence="1">
    <location>
        <begin position="170"/>
        <end position="190"/>
    </location>
</feature>
<dbReference type="EMBL" id="JPDN02000008">
    <property type="protein sequence ID" value="PON28076.1"/>
    <property type="molecule type" value="Genomic_DNA"/>
</dbReference>
<evidence type="ECO:0000256" key="1">
    <source>
        <dbReference type="SAM" id="Phobius"/>
    </source>
</evidence>
<evidence type="ECO:0000313" key="2">
    <source>
        <dbReference type="EMBL" id="PON28076.1"/>
    </source>
</evidence>
<protein>
    <submittedName>
        <fullName evidence="2">Uncharacterized protein</fullName>
    </submittedName>
</protein>
<accession>A0A2P4ZUW0</accession>
<dbReference type="GeneID" id="29984114"/>
<reference evidence="2 3" key="1">
    <citation type="journal article" date="2016" name="Genome Announc.">
        <title>Draft Whole-Genome Sequence of Trichoderma gamsii T6085, a Promising Biocontrol Agent of Fusarium Head Blight on Wheat.</title>
        <authorList>
            <person name="Baroncelli R."/>
            <person name="Zapparata A."/>
            <person name="Piaggeschi G."/>
            <person name="Sarrocco S."/>
            <person name="Vannacci G."/>
        </authorList>
    </citation>
    <scope>NUCLEOTIDE SEQUENCE [LARGE SCALE GENOMIC DNA]</scope>
    <source>
        <strain evidence="2 3">T6085</strain>
    </source>
</reference>
<dbReference type="AlphaFoldDB" id="A0A2P4ZUW0"/>
<comment type="caution">
    <text evidence="2">The sequence shown here is derived from an EMBL/GenBank/DDBJ whole genome shotgun (WGS) entry which is preliminary data.</text>
</comment>
<sequence>MSRAPIHQAERMYCRSGLHRHQAPSPGHKAWGGRVQGSGAQCFCGNCGPILRTEADVAGSARAYDSQLRKEQMFLGPGAAVSFASREVVRSPSESCPRLHRSPMEPSYKKEPKPFLHLKAQYERENRNWAGLVSSSQGERRNPWWLGSHRLERLVSRAKAVVSGKLGGKLAIACFAIEIWLSAALLFGFAPSVSLPLSYPLGVDAGGYS</sequence>
<proteinExistence type="predicted"/>